<dbReference type="InterPro" id="IPR009091">
    <property type="entry name" value="RCC1/BLIP-II"/>
</dbReference>
<gene>
    <name evidence="5" type="ORF">Cvel_26713.t1.CR1</name>
</gene>
<dbReference type="InterPro" id="IPR000408">
    <property type="entry name" value="Reg_chr_condens"/>
</dbReference>
<evidence type="ECO:0000313" key="5">
    <source>
        <dbReference type="EMBL" id="CUC10052.1"/>
    </source>
</evidence>
<dbReference type="EMBL" id="CDMZ01002442">
    <property type="protein sequence ID" value="CUC10052.1"/>
    <property type="molecule type" value="Genomic_DNA"/>
</dbReference>
<accession>A0A0K6S927</accession>
<dbReference type="SUPFAM" id="SSF54695">
    <property type="entry name" value="POZ domain"/>
    <property type="match status" value="1"/>
</dbReference>
<dbReference type="InterPro" id="IPR051625">
    <property type="entry name" value="Signaling_Regulatory_Domain"/>
</dbReference>
<dbReference type="Gene3D" id="2.130.10.30">
    <property type="entry name" value="Regulator of chromosome condensation 1/beta-lactamase-inhibitor protein II"/>
    <property type="match status" value="3"/>
</dbReference>
<dbReference type="Pfam" id="PF13540">
    <property type="entry name" value="RCC1_2"/>
    <property type="match status" value="3"/>
</dbReference>
<evidence type="ECO:0000256" key="3">
    <source>
        <dbReference type="SAM" id="MobiDB-lite"/>
    </source>
</evidence>
<feature type="compositionally biased region" description="Low complexity" evidence="3">
    <location>
        <begin position="105"/>
        <end position="114"/>
    </location>
</feature>
<proteinExistence type="predicted"/>
<feature type="region of interest" description="Disordered" evidence="3">
    <location>
        <begin position="374"/>
        <end position="398"/>
    </location>
</feature>
<feature type="repeat" description="RCC1" evidence="2">
    <location>
        <begin position="94"/>
        <end position="221"/>
    </location>
</feature>
<sequence length="1465" mass="155100">MSSSTCAELFSWGGCGAGQLGLSERRLARLERERRAHGGLCTSVAHSVELSAADGHVRSHGRHSSSHSSEVLGSLALRQAVCGSCHSVALTESGVLYVWGSSSSGQLGLGLDSSQPDRDRRRGGRVKGSHGQEARAHVSSSSSSSSSSASASASAPVGKRDRDRDGHANSSSSSRNAHCEPQTDVNGHVVCFTPRPLAPFSDVPVTQIACGGAHNLALTADGLVFAWGAAHCGQLGLAYTDLVGLPRDEEGCVFCPSPRLVDGLLPRVVVSVGCGTAHSAAVEETGRVFTWGAGACGQLGLGDAALLGTDEDGWPFQATAREVERPAGVSVVLAVLGNLHSFFVTDDGGVLACGSATGGVLGLPVFEEIDGDGHSGNLSSASGSGQQRPPGSGPGLFHSVAEGCLKGGEGTGGWWRYMSGLSLDAEGDPYVGTPVQIPHLRGIGGLSCSNGHVLAVTRSGVLLSWGANDRGQLGWVSSGVCDDSESSDEEDEDEEFGVLCVSNLELEDEDGLCFAPVPSLVTSFLSEETVTDVACADGQSLCVLEDGSLYEFGLTVPRSFHKGRGGIPGDREREGKSTDKREREEEEGNEGPPHNSKNIPSLDSKQETEKDPIEKRRSKGLQRDREAFSRPRLRFEGFHGRGVRSISSPPASGDNQAAPHFLALARRPTPLSRHVAALLPPSLSAEEVKTRLLREANSPAPTGSFTPLVAAPTGSFTDLLLVSKEGGAVWAHSFLLRARCPPLFAMVAAAAASADSARRRALHATARADCRLCGGRRSSTSASGSMAEAKSSAMGGQAQENVGGGGEEQGSVEGIRKEGEGCKDRGDGIQTLEGRHGGDDLALVVHLSGLSFSALECLVALLYTDDLLGFRERLTRSVSLGVEVFRLLSQGPGGLPSGGGASGLLGGVVGRSLSETLRRRWWIFNHMSTAAGGTGGRMRESAEGPNGQIAHVSAGWPALPNSEGGMEDEKDCGFFLMPGGRVLVLSEEDARDAVSKGVVVDIGSGRDLKSGGRKERDNCEIGFGISLGEEKAEKRDGCNVSNDEVERGASSVFLGRGQELSRYGPICSLHDMVSHCCGEKGVVFPPRESLRLPAYSESEWRHMEERGWWKSLPDALLGLLEISSSPDAESGVRAVAGAEDEGGHLPLPPSSVCSDVLVRVRLGRATAATPALSSSACATTVGHAVDFEEEGTGREQEREETEYVPCHRALLASRCDFFDARFRDEFAFCNPPHFSSSSAPPSRSPCDPLTKSSAVVVGEAGWSEEVGLSLYSRRRMVVDLKEEDGLCFRQLLSFVYGSVVPPNWDACARLLALADRLGVGELKEECEAAMVREIALRADGWKREQNGRKRDEGKRQTRTGMMQRGIQEDTRVAAAGREVSKQRERSSCMTTPCDDPSDPVDDLSCLFEAAETAVTFCCKRLRRVCVEVMTDLHLLVKAHPLFQKIDTKLKAELFEVLGDVGVSNR</sequence>
<feature type="compositionally biased region" description="Basic and acidic residues" evidence="3">
    <location>
        <begin position="158"/>
        <end position="167"/>
    </location>
</feature>
<dbReference type="PANTHER" id="PTHR22872">
    <property type="entry name" value="BTK-BINDING PROTEIN-RELATED"/>
    <property type="match status" value="1"/>
</dbReference>
<feature type="repeat" description="RCC1" evidence="2">
    <location>
        <begin position="286"/>
        <end position="347"/>
    </location>
</feature>
<dbReference type="SUPFAM" id="SSF50985">
    <property type="entry name" value="RCC1/BLIP-II"/>
    <property type="match status" value="2"/>
</dbReference>
<dbReference type="PROSITE" id="PS50012">
    <property type="entry name" value="RCC1_3"/>
    <property type="match status" value="4"/>
</dbReference>
<feature type="compositionally biased region" description="Low complexity" evidence="3">
    <location>
        <begin position="139"/>
        <end position="155"/>
    </location>
</feature>
<dbReference type="VEuPathDB" id="CryptoDB:Cvel_26713"/>
<organism evidence="5">
    <name type="scientific">Chromera velia CCMP2878</name>
    <dbReference type="NCBI Taxonomy" id="1169474"/>
    <lineage>
        <taxon>Eukaryota</taxon>
        <taxon>Sar</taxon>
        <taxon>Alveolata</taxon>
        <taxon>Colpodellida</taxon>
        <taxon>Chromeraceae</taxon>
        <taxon>Chromera</taxon>
    </lineage>
</organism>
<evidence type="ECO:0000256" key="2">
    <source>
        <dbReference type="PROSITE-ProRule" id="PRU00235"/>
    </source>
</evidence>
<feature type="compositionally biased region" description="Low complexity" evidence="3">
    <location>
        <begin position="379"/>
        <end position="390"/>
    </location>
</feature>
<keyword evidence="1" id="KW-0677">Repeat</keyword>
<protein>
    <recommendedName>
        <fullName evidence="4">BTB domain-containing protein</fullName>
    </recommendedName>
</protein>
<evidence type="ECO:0000256" key="1">
    <source>
        <dbReference type="ARBA" id="ARBA00022737"/>
    </source>
</evidence>
<feature type="repeat" description="RCC1" evidence="2">
    <location>
        <begin position="460"/>
        <end position="546"/>
    </location>
</feature>
<feature type="region of interest" description="Disordered" evidence="3">
    <location>
        <begin position="560"/>
        <end position="633"/>
    </location>
</feature>
<dbReference type="PRINTS" id="PR00633">
    <property type="entry name" value="RCCNDNSATION"/>
</dbReference>
<dbReference type="SMART" id="SM00225">
    <property type="entry name" value="BTB"/>
    <property type="match status" value="1"/>
</dbReference>
<feature type="compositionally biased region" description="Basic and acidic residues" evidence="3">
    <location>
        <begin position="569"/>
        <end position="583"/>
    </location>
</feature>
<feature type="compositionally biased region" description="Low complexity" evidence="3">
    <location>
        <begin position="776"/>
        <end position="785"/>
    </location>
</feature>
<dbReference type="InterPro" id="IPR000210">
    <property type="entry name" value="BTB/POZ_dom"/>
</dbReference>
<dbReference type="InterPro" id="IPR011333">
    <property type="entry name" value="SKP1/BTB/POZ_sf"/>
</dbReference>
<name>A0A0K6S927_9ALVE</name>
<feature type="compositionally biased region" description="Basic and acidic residues" evidence="3">
    <location>
        <begin position="814"/>
        <end position="830"/>
    </location>
</feature>
<feature type="region of interest" description="Disordered" evidence="3">
    <location>
        <begin position="776"/>
        <end position="830"/>
    </location>
</feature>
<feature type="region of interest" description="Disordered" evidence="3">
    <location>
        <begin position="105"/>
        <end position="181"/>
    </location>
</feature>
<evidence type="ECO:0000259" key="4">
    <source>
        <dbReference type="SMART" id="SM00225"/>
    </source>
</evidence>
<reference evidence="5" key="1">
    <citation type="submission" date="2014-11" db="EMBL/GenBank/DDBJ databases">
        <title>Molecular phylogeny of cliff fern family Woodsiaceae with morphological implications.</title>
        <authorList>
            <person name="Shao Y.-Z."/>
            <person name="Wei R."/>
            <person name="Zhang X.-C."/>
        </authorList>
    </citation>
    <scope>NUCLEOTIDE SEQUENCE</scope>
</reference>
<feature type="compositionally biased region" description="Basic and acidic residues" evidence="3">
    <location>
        <begin position="604"/>
        <end position="633"/>
    </location>
</feature>
<dbReference type="Gene3D" id="3.30.710.10">
    <property type="entry name" value="Potassium Channel Kv1.1, Chain A"/>
    <property type="match status" value="1"/>
</dbReference>
<feature type="repeat" description="RCC1" evidence="2">
    <location>
        <begin position="222"/>
        <end position="285"/>
    </location>
</feature>
<feature type="domain" description="BTB" evidence="4">
    <location>
        <begin position="1154"/>
        <end position="1334"/>
    </location>
</feature>